<feature type="transmembrane region" description="Helical" evidence="7">
    <location>
        <begin position="12"/>
        <end position="36"/>
    </location>
</feature>
<evidence type="ECO:0000313" key="10">
    <source>
        <dbReference type="Proteomes" id="UP001595453"/>
    </source>
</evidence>
<feature type="transmembrane region" description="Helical" evidence="7">
    <location>
        <begin position="208"/>
        <end position="229"/>
    </location>
</feature>
<comment type="similarity">
    <text evidence="6">Belongs to the exbB/tolQ family.</text>
</comment>
<feature type="transmembrane region" description="Helical" evidence="7">
    <location>
        <begin position="66"/>
        <end position="83"/>
    </location>
</feature>
<dbReference type="Proteomes" id="UP001595453">
    <property type="component" value="Unassembled WGS sequence"/>
</dbReference>
<keyword evidence="6" id="KW-0653">Protein transport</keyword>
<dbReference type="RefSeq" id="WP_377126544.1">
    <property type="nucleotide sequence ID" value="NZ_JBHRSD010000029.1"/>
</dbReference>
<evidence type="ECO:0000256" key="5">
    <source>
        <dbReference type="ARBA" id="ARBA00023136"/>
    </source>
</evidence>
<comment type="subcellular location">
    <subcellularLocation>
        <location evidence="1">Cell membrane</location>
        <topology evidence="1">Multi-pass membrane protein</topology>
    </subcellularLocation>
    <subcellularLocation>
        <location evidence="6">Membrane</location>
        <topology evidence="6">Multi-pass membrane protein</topology>
    </subcellularLocation>
</comment>
<evidence type="ECO:0000256" key="3">
    <source>
        <dbReference type="ARBA" id="ARBA00022692"/>
    </source>
</evidence>
<reference evidence="10" key="1">
    <citation type="journal article" date="2019" name="Int. J. Syst. Evol. Microbiol.">
        <title>The Global Catalogue of Microorganisms (GCM) 10K type strain sequencing project: providing services to taxonomists for standard genome sequencing and annotation.</title>
        <authorList>
            <consortium name="The Broad Institute Genomics Platform"/>
            <consortium name="The Broad Institute Genome Sequencing Center for Infectious Disease"/>
            <person name="Wu L."/>
            <person name="Ma J."/>
        </authorList>
    </citation>
    <scope>NUCLEOTIDE SEQUENCE [LARGE SCALE GENOMIC DNA]</scope>
    <source>
        <strain evidence="10">KCTC 42730</strain>
    </source>
</reference>
<evidence type="ECO:0000256" key="6">
    <source>
        <dbReference type="RuleBase" id="RU004057"/>
    </source>
</evidence>
<dbReference type="InterPro" id="IPR002898">
    <property type="entry name" value="MotA_ExbB_proton_chnl"/>
</dbReference>
<name>A0ABV7CMZ4_9GAMM</name>
<evidence type="ECO:0000256" key="7">
    <source>
        <dbReference type="SAM" id="Phobius"/>
    </source>
</evidence>
<keyword evidence="5 7" id="KW-0472">Membrane</keyword>
<keyword evidence="10" id="KW-1185">Reference proteome</keyword>
<evidence type="ECO:0000256" key="2">
    <source>
        <dbReference type="ARBA" id="ARBA00022475"/>
    </source>
</evidence>
<feature type="domain" description="MotA/TolQ/ExbB proton channel" evidence="8">
    <location>
        <begin position="137"/>
        <end position="243"/>
    </location>
</feature>
<evidence type="ECO:0000256" key="1">
    <source>
        <dbReference type="ARBA" id="ARBA00004651"/>
    </source>
</evidence>
<dbReference type="PANTHER" id="PTHR30625:SF11">
    <property type="entry name" value="MOTA_TOLQ_EXBB PROTON CHANNEL DOMAIN-CONTAINING PROTEIN"/>
    <property type="match status" value="1"/>
</dbReference>
<proteinExistence type="inferred from homology"/>
<evidence type="ECO:0000313" key="9">
    <source>
        <dbReference type="EMBL" id="MFC3034034.1"/>
    </source>
</evidence>
<dbReference type="InterPro" id="IPR050790">
    <property type="entry name" value="ExbB/TolQ_transport"/>
</dbReference>
<dbReference type="EMBL" id="JBHRSD010000029">
    <property type="protein sequence ID" value="MFC3034034.1"/>
    <property type="molecule type" value="Genomic_DNA"/>
</dbReference>
<dbReference type="PANTHER" id="PTHR30625">
    <property type="entry name" value="PROTEIN TOLQ"/>
    <property type="match status" value="1"/>
</dbReference>
<protein>
    <submittedName>
        <fullName evidence="9">MotA/TolQ/ExbB proton channel family protein</fullName>
    </submittedName>
</protein>
<comment type="caution">
    <text evidence="9">The sequence shown here is derived from an EMBL/GenBank/DDBJ whole genome shotgun (WGS) entry which is preliminary data.</text>
</comment>
<organism evidence="9 10">
    <name type="scientific">Pseudoalteromonas fenneropenaei</name>
    <dbReference type="NCBI Taxonomy" id="1737459"/>
    <lineage>
        <taxon>Bacteria</taxon>
        <taxon>Pseudomonadati</taxon>
        <taxon>Pseudomonadota</taxon>
        <taxon>Gammaproteobacteria</taxon>
        <taxon>Alteromonadales</taxon>
        <taxon>Pseudoalteromonadaceae</taxon>
        <taxon>Pseudoalteromonas</taxon>
    </lineage>
</organism>
<feature type="transmembrane region" description="Helical" evidence="7">
    <location>
        <begin position="169"/>
        <end position="187"/>
    </location>
</feature>
<keyword evidence="4 7" id="KW-1133">Transmembrane helix</keyword>
<keyword evidence="3 7" id="KW-0812">Transmembrane</keyword>
<gene>
    <name evidence="9" type="ORF">ACFOEE_16100</name>
</gene>
<keyword evidence="6" id="KW-0813">Transport</keyword>
<evidence type="ECO:0000256" key="4">
    <source>
        <dbReference type="ARBA" id="ARBA00022989"/>
    </source>
</evidence>
<evidence type="ECO:0000259" key="8">
    <source>
        <dbReference type="Pfam" id="PF01618"/>
    </source>
</evidence>
<accession>A0ABV7CMZ4</accession>
<sequence>MEHNHQTATMNPPLLVSFIVLAVCFTLVQLVFAGVIRPAAEAVFATAGAQSLSSIWVILKDVEQQVCISLLLFCLFLMGYKLWRLVDEEALYTRDFLASHDKSQPLNIQQALSELEGSSYRDNPAMATWINCIRRFKNTNNVQHAAEAIASSVDALAAQLESGNNMIRYIIWAIPSIGFVGTVRGIGQALAQADKALAGDISGMTASLGVAFNSTLVALFISLILMYFMHLLNSRQDAMVLRTQASCERYLLAHLHN</sequence>
<keyword evidence="2" id="KW-1003">Cell membrane</keyword>
<dbReference type="Pfam" id="PF01618">
    <property type="entry name" value="MotA_ExbB"/>
    <property type="match status" value="1"/>
</dbReference>